<sequence>MTSKDALSIGTDVKPPVLFKGEYEQWKDRFLDFIDRHSNGENIFLSITEGPMKPIIIHVPADDVYGDDVDGDSDDGDVEKEIKTKPVKVDFSQYSEEQKSSWDFRVTGQSAYGSIGLVECELTDLGFQVPENRTICYEHSLQIQNYEDNVHKSVPHHNKHIALRVLLE</sequence>
<reference evidence="1 2" key="2">
    <citation type="journal article" date="2022" name="Mol. Ecol. Resour.">
        <title>The genomes of chicory, endive, great burdock and yacon provide insights into Asteraceae paleo-polyploidization history and plant inulin production.</title>
        <authorList>
            <person name="Fan W."/>
            <person name="Wang S."/>
            <person name="Wang H."/>
            <person name="Wang A."/>
            <person name="Jiang F."/>
            <person name="Liu H."/>
            <person name="Zhao H."/>
            <person name="Xu D."/>
            <person name="Zhang Y."/>
        </authorList>
    </citation>
    <scope>NUCLEOTIDE SEQUENCE [LARGE SCALE GENOMIC DNA]</scope>
    <source>
        <strain evidence="2">cv. Niubang</strain>
    </source>
</reference>
<evidence type="ECO:0000313" key="1">
    <source>
        <dbReference type="EMBL" id="KAI3769206.1"/>
    </source>
</evidence>
<gene>
    <name evidence="1" type="ORF">L6452_00306</name>
</gene>
<evidence type="ECO:0000313" key="2">
    <source>
        <dbReference type="Proteomes" id="UP001055879"/>
    </source>
</evidence>
<dbReference type="EMBL" id="CM042047">
    <property type="protein sequence ID" value="KAI3769206.1"/>
    <property type="molecule type" value="Genomic_DNA"/>
</dbReference>
<reference evidence="2" key="1">
    <citation type="journal article" date="2022" name="Mol. Ecol. Resour.">
        <title>The genomes of chicory, endive, great burdock and yacon provide insights into Asteraceae palaeo-polyploidization history and plant inulin production.</title>
        <authorList>
            <person name="Fan W."/>
            <person name="Wang S."/>
            <person name="Wang H."/>
            <person name="Wang A."/>
            <person name="Jiang F."/>
            <person name="Liu H."/>
            <person name="Zhao H."/>
            <person name="Xu D."/>
            <person name="Zhang Y."/>
        </authorList>
    </citation>
    <scope>NUCLEOTIDE SEQUENCE [LARGE SCALE GENOMIC DNA]</scope>
    <source>
        <strain evidence="2">cv. Niubang</strain>
    </source>
</reference>
<comment type="caution">
    <text evidence="1">The sequence shown here is derived from an EMBL/GenBank/DDBJ whole genome shotgun (WGS) entry which is preliminary data.</text>
</comment>
<name>A0ACB9FDY7_ARCLA</name>
<organism evidence="1 2">
    <name type="scientific">Arctium lappa</name>
    <name type="common">Greater burdock</name>
    <name type="synonym">Lappa major</name>
    <dbReference type="NCBI Taxonomy" id="4217"/>
    <lineage>
        <taxon>Eukaryota</taxon>
        <taxon>Viridiplantae</taxon>
        <taxon>Streptophyta</taxon>
        <taxon>Embryophyta</taxon>
        <taxon>Tracheophyta</taxon>
        <taxon>Spermatophyta</taxon>
        <taxon>Magnoliopsida</taxon>
        <taxon>eudicotyledons</taxon>
        <taxon>Gunneridae</taxon>
        <taxon>Pentapetalae</taxon>
        <taxon>asterids</taxon>
        <taxon>campanulids</taxon>
        <taxon>Asterales</taxon>
        <taxon>Asteraceae</taxon>
        <taxon>Carduoideae</taxon>
        <taxon>Cardueae</taxon>
        <taxon>Arctiinae</taxon>
        <taxon>Arctium</taxon>
    </lineage>
</organism>
<protein>
    <submittedName>
        <fullName evidence="1">Uncharacterized protein</fullName>
    </submittedName>
</protein>
<proteinExistence type="predicted"/>
<keyword evidence="2" id="KW-1185">Reference proteome</keyword>
<accession>A0ACB9FDY7</accession>
<dbReference type="Proteomes" id="UP001055879">
    <property type="component" value="Linkage Group LG01"/>
</dbReference>